<proteinExistence type="predicted"/>
<evidence type="ECO:0000313" key="2">
    <source>
        <dbReference type="EMBL" id="KAJ1107924.1"/>
    </source>
</evidence>
<name>A0AAV7MXN6_PLEWA</name>
<keyword evidence="3" id="KW-1185">Reference proteome</keyword>
<sequence>MWNPLRCCSDPSNYRPQRGKRNRKATQEPGMNIVKGAPTPAQARLEQKQALTAATALWDDEGLSMSQISNGRYTDSESEASVSETPSDTLPEVTP</sequence>
<comment type="caution">
    <text evidence="2">The sequence shown here is derived from an EMBL/GenBank/DDBJ whole genome shotgun (WGS) entry which is preliminary data.</text>
</comment>
<dbReference type="AlphaFoldDB" id="A0AAV7MXN6"/>
<dbReference type="EMBL" id="JANPWB010000013">
    <property type="protein sequence ID" value="KAJ1107924.1"/>
    <property type="molecule type" value="Genomic_DNA"/>
</dbReference>
<evidence type="ECO:0000313" key="3">
    <source>
        <dbReference type="Proteomes" id="UP001066276"/>
    </source>
</evidence>
<gene>
    <name evidence="2" type="ORF">NDU88_005310</name>
</gene>
<feature type="region of interest" description="Disordered" evidence="1">
    <location>
        <begin position="61"/>
        <end position="95"/>
    </location>
</feature>
<reference evidence="2" key="1">
    <citation type="journal article" date="2022" name="bioRxiv">
        <title>Sequencing and chromosome-scale assembly of the giantPleurodeles waltlgenome.</title>
        <authorList>
            <person name="Brown T."/>
            <person name="Elewa A."/>
            <person name="Iarovenko S."/>
            <person name="Subramanian E."/>
            <person name="Araus A.J."/>
            <person name="Petzold A."/>
            <person name="Susuki M."/>
            <person name="Suzuki K.-i.T."/>
            <person name="Hayashi T."/>
            <person name="Toyoda A."/>
            <person name="Oliveira C."/>
            <person name="Osipova E."/>
            <person name="Leigh N.D."/>
            <person name="Simon A."/>
            <person name="Yun M.H."/>
        </authorList>
    </citation>
    <scope>NUCLEOTIDE SEQUENCE</scope>
    <source>
        <strain evidence="2">20211129_DDA</strain>
        <tissue evidence="2">Liver</tissue>
    </source>
</reference>
<organism evidence="2 3">
    <name type="scientific">Pleurodeles waltl</name>
    <name type="common">Iberian ribbed newt</name>
    <dbReference type="NCBI Taxonomy" id="8319"/>
    <lineage>
        <taxon>Eukaryota</taxon>
        <taxon>Metazoa</taxon>
        <taxon>Chordata</taxon>
        <taxon>Craniata</taxon>
        <taxon>Vertebrata</taxon>
        <taxon>Euteleostomi</taxon>
        <taxon>Amphibia</taxon>
        <taxon>Batrachia</taxon>
        <taxon>Caudata</taxon>
        <taxon>Salamandroidea</taxon>
        <taxon>Salamandridae</taxon>
        <taxon>Pleurodelinae</taxon>
        <taxon>Pleurodeles</taxon>
    </lineage>
</organism>
<feature type="region of interest" description="Disordered" evidence="1">
    <location>
        <begin position="1"/>
        <end position="34"/>
    </location>
</feature>
<dbReference type="Proteomes" id="UP001066276">
    <property type="component" value="Chromosome 9"/>
</dbReference>
<accession>A0AAV7MXN6</accession>
<protein>
    <submittedName>
        <fullName evidence="2">Uncharacterized protein</fullName>
    </submittedName>
</protein>
<feature type="compositionally biased region" description="Polar residues" evidence="1">
    <location>
        <begin position="64"/>
        <end position="88"/>
    </location>
</feature>
<evidence type="ECO:0000256" key="1">
    <source>
        <dbReference type="SAM" id="MobiDB-lite"/>
    </source>
</evidence>